<protein>
    <submittedName>
        <fullName evidence="2">DUF1543 domain-containing protein</fullName>
    </submittedName>
</protein>
<evidence type="ECO:0000313" key="2">
    <source>
        <dbReference type="EMBL" id="QKJ32924.1"/>
    </source>
</evidence>
<dbReference type="KEGG" id="mmab:HQ865_25280"/>
<accession>A0A7D4QG47</accession>
<dbReference type="Proteomes" id="UP000505355">
    <property type="component" value="Chromosome"/>
</dbReference>
<dbReference type="Pfam" id="PF07566">
    <property type="entry name" value="DUF1543"/>
    <property type="match status" value="1"/>
</dbReference>
<dbReference type="AlphaFoldDB" id="A0A7D4QG47"/>
<name>A0A7D4QG47_9SPHI</name>
<dbReference type="Gene3D" id="3.10.20.10">
    <property type="match status" value="2"/>
</dbReference>
<sequence>MSLKLHMVLLGSKAPGRNVEQHDFFFGIGTSLAGLLPAMREFWPEAGDSLHIDGWREVTQVEGYRVNILDKPQADPHNRRRLFFINLGGYQSGKLEEQHYTLLTVQEDRKQAVKASTGTDFFKTASIEKVKAAAAHIDEKYGIDVDEIYHIEDLLSPGCKALYHIELLPDQSSATDEIHLGYLKLNQWNNGLKH</sequence>
<dbReference type="InterPro" id="IPR011440">
    <property type="entry name" value="DUF1543"/>
</dbReference>
<dbReference type="RefSeq" id="WP_173417569.1">
    <property type="nucleotide sequence ID" value="NZ_CP054139.1"/>
</dbReference>
<evidence type="ECO:0000259" key="1">
    <source>
        <dbReference type="Pfam" id="PF07566"/>
    </source>
</evidence>
<gene>
    <name evidence="2" type="ORF">HQ865_25280</name>
</gene>
<dbReference type="EMBL" id="CP054139">
    <property type="protein sequence ID" value="QKJ32924.1"/>
    <property type="molecule type" value="Genomic_DNA"/>
</dbReference>
<feature type="domain" description="DUF1543" evidence="1">
    <location>
        <begin position="17"/>
        <end position="67"/>
    </location>
</feature>
<reference evidence="2 3" key="1">
    <citation type="submission" date="2020-05" db="EMBL/GenBank/DDBJ databases">
        <title>Mucilaginibacter mali sp. nov.</title>
        <authorList>
            <person name="Kim H.S."/>
            <person name="Lee K.C."/>
            <person name="Suh M.K."/>
            <person name="Kim J.-S."/>
            <person name="Han K.-I."/>
            <person name="Eom M.K."/>
            <person name="Shin Y.K."/>
            <person name="Lee J.-S."/>
        </authorList>
    </citation>
    <scope>NUCLEOTIDE SEQUENCE [LARGE SCALE GENOMIC DNA]</scope>
    <source>
        <strain evidence="2 3">G2-14</strain>
    </source>
</reference>
<proteinExistence type="predicted"/>
<keyword evidence="3" id="KW-1185">Reference proteome</keyword>
<organism evidence="2 3">
    <name type="scientific">Mucilaginibacter mali</name>
    <dbReference type="NCBI Taxonomy" id="2740462"/>
    <lineage>
        <taxon>Bacteria</taxon>
        <taxon>Pseudomonadati</taxon>
        <taxon>Bacteroidota</taxon>
        <taxon>Sphingobacteriia</taxon>
        <taxon>Sphingobacteriales</taxon>
        <taxon>Sphingobacteriaceae</taxon>
        <taxon>Mucilaginibacter</taxon>
    </lineage>
</organism>
<evidence type="ECO:0000313" key="3">
    <source>
        <dbReference type="Proteomes" id="UP000505355"/>
    </source>
</evidence>